<accession>A0ABD2NMB4</accession>
<evidence type="ECO:0000313" key="3">
    <source>
        <dbReference type="Proteomes" id="UP001516400"/>
    </source>
</evidence>
<evidence type="ECO:0000313" key="2">
    <source>
        <dbReference type="EMBL" id="KAL3279728.1"/>
    </source>
</evidence>
<evidence type="ECO:0000256" key="1">
    <source>
        <dbReference type="SAM" id="MobiDB-lite"/>
    </source>
</evidence>
<dbReference type="AlphaFoldDB" id="A0ABD2NMB4"/>
<feature type="region of interest" description="Disordered" evidence="1">
    <location>
        <begin position="58"/>
        <end position="77"/>
    </location>
</feature>
<reference evidence="2 3" key="1">
    <citation type="journal article" date="2021" name="BMC Biol.">
        <title>Horizontally acquired antibacterial genes associated with adaptive radiation of ladybird beetles.</title>
        <authorList>
            <person name="Li H.S."/>
            <person name="Tang X.F."/>
            <person name="Huang Y.H."/>
            <person name="Xu Z.Y."/>
            <person name="Chen M.L."/>
            <person name="Du X.Y."/>
            <person name="Qiu B.Y."/>
            <person name="Chen P.T."/>
            <person name="Zhang W."/>
            <person name="Slipinski A."/>
            <person name="Escalona H.E."/>
            <person name="Waterhouse R.M."/>
            <person name="Zwick A."/>
            <person name="Pang H."/>
        </authorList>
    </citation>
    <scope>NUCLEOTIDE SEQUENCE [LARGE SCALE GENOMIC DNA]</scope>
    <source>
        <strain evidence="2">SYSU2018</strain>
    </source>
</reference>
<dbReference type="EMBL" id="JABFTP020000124">
    <property type="protein sequence ID" value="KAL3279728.1"/>
    <property type="molecule type" value="Genomic_DNA"/>
</dbReference>
<keyword evidence="3" id="KW-1185">Reference proteome</keyword>
<dbReference type="Proteomes" id="UP001516400">
    <property type="component" value="Unassembled WGS sequence"/>
</dbReference>
<gene>
    <name evidence="2" type="ORF">HHI36_017237</name>
</gene>
<comment type="caution">
    <text evidence="2">The sequence shown here is derived from an EMBL/GenBank/DDBJ whole genome shotgun (WGS) entry which is preliminary data.</text>
</comment>
<proteinExistence type="predicted"/>
<organism evidence="2 3">
    <name type="scientific">Cryptolaemus montrouzieri</name>
    <dbReference type="NCBI Taxonomy" id="559131"/>
    <lineage>
        <taxon>Eukaryota</taxon>
        <taxon>Metazoa</taxon>
        <taxon>Ecdysozoa</taxon>
        <taxon>Arthropoda</taxon>
        <taxon>Hexapoda</taxon>
        <taxon>Insecta</taxon>
        <taxon>Pterygota</taxon>
        <taxon>Neoptera</taxon>
        <taxon>Endopterygota</taxon>
        <taxon>Coleoptera</taxon>
        <taxon>Polyphaga</taxon>
        <taxon>Cucujiformia</taxon>
        <taxon>Coccinelloidea</taxon>
        <taxon>Coccinellidae</taxon>
        <taxon>Scymninae</taxon>
        <taxon>Scymnini</taxon>
        <taxon>Cryptolaemus</taxon>
    </lineage>
</organism>
<protein>
    <submittedName>
        <fullName evidence="2">Uncharacterized protein</fullName>
    </submittedName>
</protein>
<sequence>MVCYQQQLQAEFNRMHPELQISEQRIADQYRVIMRNNLILESRLNNIKQEVEREISQANSETVLGDNNQRNQEDNAELRDNLIRELRRAL</sequence>
<feature type="compositionally biased region" description="Polar residues" evidence="1">
    <location>
        <begin position="58"/>
        <end position="70"/>
    </location>
</feature>
<name>A0ABD2NMB4_9CUCU</name>